<reference evidence="8 9" key="1">
    <citation type="submission" date="2016-10" db="EMBL/GenBank/DDBJ databases">
        <authorList>
            <person name="de Groot N.N."/>
        </authorList>
    </citation>
    <scope>NUCLEOTIDE SEQUENCE [LARGE SCALE GENOMIC DNA]</scope>
    <source>
        <strain evidence="8 9">CGMCC 1.7054</strain>
    </source>
</reference>
<dbReference type="AlphaFoldDB" id="A0A1I7MHH8"/>
<sequence length="316" mass="33575">MSTMTALTTWSVVLGLALGLGLALVLKALPWGWRPSLVRRVEPQLRHHVPASGLLQGEDSAVGTWGSISRILGPVLHEGVQLLGRLNLGNHALERRLESAGSPLTVADYRAQQLLCAAGGAAVGMVVAIGLVVNSGLHALLGVIVVLALGVTGFFLRDNQLSSRITRRRSDILAEFPSVAELFALSVSAGDSAAGALERVATTAHGELAEEFRRVLTEMRAGSSLQRALKAAARRIQLAPVERFIEGVLVALERGTPLADVLRAQAHDVRELSKRELMEAAGKKEIGMMVPVVFGILPLTVLFAVYPGISLMTLGF</sequence>
<keyword evidence="3 6" id="KW-0812">Transmembrane</keyword>
<dbReference type="Pfam" id="PF00482">
    <property type="entry name" value="T2SSF"/>
    <property type="match status" value="1"/>
</dbReference>
<dbReference type="EMBL" id="FPCG01000002">
    <property type="protein sequence ID" value="SFV21374.1"/>
    <property type="molecule type" value="Genomic_DNA"/>
</dbReference>
<feature type="domain" description="Type II secretion system protein GspF" evidence="7">
    <location>
        <begin position="181"/>
        <end position="304"/>
    </location>
</feature>
<dbReference type="InterPro" id="IPR018076">
    <property type="entry name" value="T2SS_GspF_dom"/>
</dbReference>
<evidence type="ECO:0000259" key="7">
    <source>
        <dbReference type="Pfam" id="PF00482"/>
    </source>
</evidence>
<evidence type="ECO:0000256" key="5">
    <source>
        <dbReference type="ARBA" id="ARBA00023136"/>
    </source>
</evidence>
<feature type="transmembrane region" description="Helical" evidence="6">
    <location>
        <begin position="286"/>
        <end position="309"/>
    </location>
</feature>
<dbReference type="Proteomes" id="UP000198881">
    <property type="component" value="Unassembled WGS sequence"/>
</dbReference>
<proteinExistence type="predicted"/>
<dbReference type="PANTHER" id="PTHR35007:SF2">
    <property type="entry name" value="PILUS ASSEMBLE PROTEIN"/>
    <property type="match status" value="1"/>
</dbReference>
<name>A0A1I7MHH8_9MICC</name>
<accession>A0A1I7MHH8</accession>
<protein>
    <submittedName>
        <fullName evidence="8">Tight adherence protein C</fullName>
    </submittedName>
</protein>
<keyword evidence="2" id="KW-1003">Cell membrane</keyword>
<evidence type="ECO:0000313" key="9">
    <source>
        <dbReference type="Proteomes" id="UP000198881"/>
    </source>
</evidence>
<feature type="transmembrane region" description="Helical" evidence="6">
    <location>
        <begin position="6"/>
        <end position="29"/>
    </location>
</feature>
<keyword evidence="9" id="KW-1185">Reference proteome</keyword>
<evidence type="ECO:0000256" key="2">
    <source>
        <dbReference type="ARBA" id="ARBA00022475"/>
    </source>
</evidence>
<dbReference type="GO" id="GO:0005886">
    <property type="term" value="C:plasma membrane"/>
    <property type="evidence" value="ECO:0007669"/>
    <property type="project" value="UniProtKB-SubCell"/>
</dbReference>
<comment type="subcellular location">
    <subcellularLocation>
        <location evidence="1">Cell membrane</location>
        <topology evidence="1">Multi-pass membrane protein</topology>
    </subcellularLocation>
</comment>
<dbReference type="PANTHER" id="PTHR35007">
    <property type="entry name" value="INTEGRAL MEMBRANE PROTEIN-RELATED"/>
    <property type="match status" value="1"/>
</dbReference>
<evidence type="ECO:0000256" key="1">
    <source>
        <dbReference type="ARBA" id="ARBA00004651"/>
    </source>
</evidence>
<evidence type="ECO:0000256" key="3">
    <source>
        <dbReference type="ARBA" id="ARBA00022692"/>
    </source>
</evidence>
<gene>
    <name evidence="8" type="ORF">SAMN04487966_102324</name>
</gene>
<feature type="transmembrane region" description="Helical" evidence="6">
    <location>
        <begin position="114"/>
        <end position="133"/>
    </location>
</feature>
<evidence type="ECO:0000256" key="6">
    <source>
        <dbReference type="SAM" id="Phobius"/>
    </source>
</evidence>
<evidence type="ECO:0000256" key="4">
    <source>
        <dbReference type="ARBA" id="ARBA00022989"/>
    </source>
</evidence>
<evidence type="ECO:0000313" key="8">
    <source>
        <dbReference type="EMBL" id="SFV21374.1"/>
    </source>
</evidence>
<feature type="transmembrane region" description="Helical" evidence="6">
    <location>
        <begin position="139"/>
        <end position="156"/>
    </location>
</feature>
<dbReference type="STRING" id="574650.SAMN04487966_102324"/>
<keyword evidence="5 6" id="KW-0472">Membrane</keyword>
<organism evidence="8 9">
    <name type="scientific">Micrococcus terreus</name>
    <dbReference type="NCBI Taxonomy" id="574650"/>
    <lineage>
        <taxon>Bacteria</taxon>
        <taxon>Bacillati</taxon>
        <taxon>Actinomycetota</taxon>
        <taxon>Actinomycetes</taxon>
        <taxon>Micrococcales</taxon>
        <taxon>Micrococcaceae</taxon>
        <taxon>Micrococcus</taxon>
    </lineage>
</organism>
<keyword evidence="4 6" id="KW-1133">Transmembrane helix</keyword>